<sequence length="44" mass="5075">MGKHRTKAPGYTKTTRRSRIEAMLAQGYVHVGAERFGKLKEERQ</sequence>
<accession>A0A6M3XVM3</accession>
<name>A0A6M3XVM3_9ZZZZ</name>
<gene>
    <name evidence="1" type="ORF">TM448B02886_0014</name>
</gene>
<evidence type="ECO:0000313" key="1">
    <source>
        <dbReference type="EMBL" id="QJI02035.1"/>
    </source>
</evidence>
<proteinExistence type="predicted"/>
<organism evidence="1">
    <name type="scientific">viral metagenome</name>
    <dbReference type="NCBI Taxonomy" id="1070528"/>
    <lineage>
        <taxon>unclassified sequences</taxon>
        <taxon>metagenomes</taxon>
        <taxon>organismal metagenomes</taxon>
    </lineage>
</organism>
<dbReference type="AlphaFoldDB" id="A0A6M3XVM3"/>
<reference evidence="1" key="1">
    <citation type="submission" date="2020-03" db="EMBL/GenBank/DDBJ databases">
        <title>The deep terrestrial virosphere.</title>
        <authorList>
            <person name="Holmfeldt K."/>
            <person name="Nilsson E."/>
            <person name="Simone D."/>
            <person name="Lopez-Fernandez M."/>
            <person name="Wu X."/>
            <person name="de Brujin I."/>
            <person name="Lundin D."/>
            <person name="Andersson A."/>
            <person name="Bertilsson S."/>
            <person name="Dopson M."/>
        </authorList>
    </citation>
    <scope>NUCLEOTIDE SEQUENCE</scope>
    <source>
        <strain evidence="1">TM448B02886</strain>
    </source>
</reference>
<dbReference type="EMBL" id="MT144970">
    <property type="protein sequence ID" value="QJI02035.1"/>
    <property type="molecule type" value="Genomic_DNA"/>
</dbReference>
<protein>
    <submittedName>
        <fullName evidence="1">Uncharacterized protein</fullName>
    </submittedName>
</protein>